<evidence type="ECO:0000313" key="3">
    <source>
        <dbReference type="EMBL" id="KAH8691534.1"/>
    </source>
</evidence>
<feature type="region of interest" description="Disordered" evidence="1">
    <location>
        <begin position="1"/>
        <end position="37"/>
    </location>
</feature>
<keyword evidence="2" id="KW-0812">Transmembrane</keyword>
<keyword evidence="4" id="KW-1185">Reference proteome</keyword>
<dbReference type="EMBL" id="JAJTJA010000012">
    <property type="protein sequence ID" value="KAH8691534.1"/>
    <property type="molecule type" value="Genomic_DNA"/>
</dbReference>
<evidence type="ECO:0000256" key="1">
    <source>
        <dbReference type="SAM" id="MobiDB-lite"/>
    </source>
</evidence>
<accession>A0AAD4KHY9</accession>
<sequence>MSEKVEPSKPSPAAAEEVKHEAVPAKNDSPNPARPKKALQTTPLLLVHTAGSIALALVLVYAVDGYNAGDDSTPHYVDGKLLLRSSDVTTLVSAALVFIKFFTTSWAAIATWRGAWELTQSNTGLSSKQVSFMTRYKLLPWMRPPFGLPRGRRSWAVAVFLLCSFPQPFIAPLLSGAVNWNPSLVAGPQTAAVPVNSTNPTASDSYWSQYTVFGYPTKRTDVLRQALGYANIAWSDTTTASTNGTSLRGNGCRHVVNSNGLLENSTLTNVVVPCIKIQNINWAMAAAEVPDAAFSQATTYDWQTSVLNDTLSYYTNPGHAILFDVNNLWYKKDYESNSFPTASKVSGPNSLALIIANQYSHCQNLTPNQFGDVNSYPQFKTYWALGSCYLFANVTIEAGVTTSQLSKYISPRVIEDQTPLDDATIDPNTWSQEAVWLLPDVMTSLSQMNSTLLPTWNNLDLYVETLIRQSYLAAWDSFHNNWDTGGTISLAIPQQARVQAKVSHARVYSWLAISLLETVGGIFLIYLLLNPGSLQEPDLPGKIISEQVKEAKAAGKKIMDNLSDLSFF</sequence>
<dbReference type="RefSeq" id="XP_046067626.1">
    <property type="nucleotide sequence ID" value="XM_046217234.1"/>
</dbReference>
<feature type="transmembrane region" description="Helical" evidence="2">
    <location>
        <begin position="91"/>
        <end position="112"/>
    </location>
</feature>
<keyword evidence="2" id="KW-0472">Membrane</keyword>
<keyword evidence="2" id="KW-1133">Transmembrane helix</keyword>
<organism evidence="3 4">
    <name type="scientific">Talaromyces proteolyticus</name>
    <dbReference type="NCBI Taxonomy" id="1131652"/>
    <lineage>
        <taxon>Eukaryota</taxon>
        <taxon>Fungi</taxon>
        <taxon>Dikarya</taxon>
        <taxon>Ascomycota</taxon>
        <taxon>Pezizomycotina</taxon>
        <taxon>Eurotiomycetes</taxon>
        <taxon>Eurotiomycetidae</taxon>
        <taxon>Eurotiales</taxon>
        <taxon>Trichocomaceae</taxon>
        <taxon>Talaromyces</taxon>
        <taxon>Talaromyces sect. Bacilispori</taxon>
    </lineage>
</organism>
<feature type="transmembrane region" description="Helical" evidence="2">
    <location>
        <begin position="44"/>
        <end position="63"/>
    </location>
</feature>
<comment type="caution">
    <text evidence="3">The sequence shown here is derived from an EMBL/GenBank/DDBJ whole genome shotgun (WGS) entry which is preliminary data.</text>
</comment>
<dbReference type="Proteomes" id="UP001201262">
    <property type="component" value="Unassembled WGS sequence"/>
</dbReference>
<evidence type="ECO:0000313" key="4">
    <source>
        <dbReference type="Proteomes" id="UP001201262"/>
    </source>
</evidence>
<dbReference type="AlphaFoldDB" id="A0AAD4KHY9"/>
<name>A0AAD4KHY9_9EURO</name>
<proteinExistence type="predicted"/>
<protein>
    <submittedName>
        <fullName evidence="3">Uncharacterized protein</fullName>
    </submittedName>
</protein>
<dbReference type="GeneID" id="70247521"/>
<gene>
    <name evidence="3" type="ORF">BGW36DRAFT_388498</name>
</gene>
<feature type="transmembrane region" description="Helical" evidence="2">
    <location>
        <begin position="507"/>
        <end position="529"/>
    </location>
</feature>
<evidence type="ECO:0000256" key="2">
    <source>
        <dbReference type="SAM" id="Phobius"/>
    </source>
</evidence>
<reference evidence="3" key="1">
    <citation type="submission" date="2021-12" db="EMBL/GenBank/DDBJ databases">
        <title>Convergent genome expansion in fungi linked to evolution of root-endophyte symbiosis.</title>
        <authorList>
            <consortium name="DOE Joint Genome Institute"/>
            <person name="Ke Y.-H."/>
            <person name="Bonito G."/>
            <person name="Liao H.-L."/>
            <person name="Looney B."/>
            <person name="Rojas-Flechas A."/>
            <person name="Nash J."/>
            <person name="Hameed K."/>
            <person name="Schadt C."/>
            <person name="Martin F."/>
            <person name="Crous P.W."/>
            <person name="Miettinen O."/>
            <person name="Magnuson J.K."/>
            <person name="Labbe J."/>
            <person name="Jacobson D."/>
            <person name="Doktycz M.J."/>
            <person name="Veneault-Fourrey C."/>
            <person name="Kuo A."/>
            <person name="Mondo S."/>
            <person name="Calhoun S."/>
            <person name="Riley R."/>
            <person name="Ohm R."/>
            <person name="LaButti K."/>
            <person name="Andreopoulos B."/>
            <person name="Pangilinan J."/>
            <person name="Nolan M."/>
            <person name="Tritt A."/>
            <person name="Clum A."/>
            <person name="Lipzen A."/>
            <person name="Daum C."/>
            <person name="Barry K."/>
            <person name="Grigoriev I.V."/>
            <person name="Vilgalys R."/>
        </authorList>
    </citation>
    <scope>NUCLEOTIDE SEQUENCE</scope>
    <source>
        <strain evidence="3">PMI_201</strain>
    </source>
</reference>